<evidence type="ECO:0000256" key="1">
    <source>
        <dbReference type="SAM" id="Phobius"/>
    </source>
</evidence>
<protein>
    <submittedName>
        <fullName evidence="2">Variable surface protein</fullName>
    </submittedName>
</protein>
<keyword evidence="3" id="KW-1185">Reference proteome</keyword>
<dbReference type="Proteomes" id="UP000195521">
    <property type="component" value="Unassembled WGS sequence"/>
</dbReference>
<reference evidence="3" key="1">
    <citation type="submission" date="2017-04" db="EMBL/GenBank/DDBJ databases">
        <title>Plasmodium gonderi genome.</title>
        <authorList>
            <person name="Arisue N."/>
            <person name="Honma H."/>
            <person name="Kawai S."/>
            <person name="Tougan T."/>
            <person name="Tanabe K."/>
            <person name="Horii T."/>
        </authorList>
    </citation>
    <scope>NUCLEOTIDE SEQUENCE [LARGE SCALE GENOMIC DNA]</scope>
    <source>
        <strain evidence="3">ATCC 30045</strain>
    </source>
</reference>
<feature type="transmembrane region" description="Helical" evidence="1">
    <location>
        <begin position="197"/>
        <end position="215"/>
    </location>
</feature>
<keyword evidence="1" id="KW-0472">Membrane</keyword>
<proteinExistence type="predicted"/>
<keyword evidence="1" id="KW-0812">Transmembrane</keyword>
<evidence type="ECO:0000313" key="2">
    <source>
        <dbReference type="EMBL" id="GAW84332.1"/>
    </source>
</evidence>
<dbReference type="AlphaFoldDB" id="A0A1Y1JUA6"/>
<dbReference type="RefSeq" id="XP_028546921.1">
    <property type="nucleotide sequence ID" value="XM_028691120.1"/>
</dbReference>
<gene>
    <name evidence="2" type="ORF">PGO_002390</name>
</gene>
<accession>A0A1Y1JUA6</accession>
<dbReference type="OrthoDB" id="10664991at2759"/>
<comment type="caution">
    <text evidence="2">The sequence shown here is derived from an EMBL/GenBank/DDBJ whole genome shotgun (WGS) entry which is preliminary data.</text>
</comment>
<dbReference type="GeneID" id="39745140"/>
<dbReference type="EMBL" id="BDQF01000241">
    <property type="protein sequence ID" value="GAW84332.1"/>
    <property type="molecule type" value="Genomic_DNA"/>
</dbReference>
<evidence type="ECO:0000313" key="3">
    <source>
        <dbReference type="Proteomes" id="UP000195521"/>
    </source>
</evidence>
<name>A0A1Y1JUA6_PLAGO</name>
<organism evidence="2 3">
    <name type="scientific">Plasmodium gonderi</name>
    <dbReference type="NCBI Taxonomy" id="77519"/>
    <lineage>
        <taxon>Eukaryota</taxon>
        <taxon>Sar</taxon>
        <taxon>Alveolata</taxon>
        <taxon>Apicomplexa</taxon>
        <taxon>Aconoidasida</taxon>
        <taxon>Haemosporida</taxon>
        <taxon>Plasmodiidae</taxon>
        <taxon>Plasmodium</taxon>
        <taxon>Plasmodium (Plasmodium)</taxon>
    </lineage>
</organism>
<keyword evidence="1" id="KW-1133">Transmembrane helix</keyword>
<sequence length="274" mass="32212">MTENKKYAFLKEFNTYKQKMDHCVNYSEDQYNNKCDNIVMDTYGNSNYVYKGKCPQIICYLKSILHDDQKSFSAVGCKYLNYWVYHDLLNRKYITGILSLYHSLLTNLYSIFSEEALKDAKKKYIQDIDLPEITAIFNMNSCLDIKKRKGQYDAGDHFCKELEEYIYKYNSLTNYKDSITGASHKISHCKTNTSANIIIPTILILLIPGFLFTFYKVNDDVIITPHNSRFHRGIANIINKWCNIHQIKRNSLQQPDTCNSILWESRYNMLYNTT</sequence>